<dbReference type="PANTHER" id="PTHR32114">
    <property type="entry name" value="ABC TRANSPORTER ABCH.3"/>
    <property type="match status" value="1"/>
</dbReference>
<feature type="coiled-coil region" evidence="4">
    <location>
        <begin position="455"/>
        <end position="482"/>
    </location>
</feature>
<dbReference type="SUPFAM" id="SSF52540">
    <property type="entry name" value="P-loop containing nucleoside triphosphate hydrolases"/>
    <property type="match status" value="1"/>
</dbReference>
<reference evidence="7 8" key="1">
    <citation type="submission" date="2023-10" db="EMBL/GenBank/DDBJ databases">
        <title>Microbacterium xanthum sp. nov., isolated from seaweed.</title>
        <authorList>
            <person name="Lee S.D."/>
        </authorList>
    </citation>
    <scope>NUCLEOTIDE SEQUENCE [LARGE SCALE GENOMIC DNA]</scope>
    <source>
        <strain evidence="7 8">KCTC 19124</strain>
    </source>
</reference>
<evidence type="ECO:0000313" key="8">
    <source>
        <dbReference type="Proteomes" id="UP001291912"/>
    </source>
</evidence>
<protein>
    <recommendedName>
        <fullName evidence="3">Nuclease SbcCD subunit C</fullName>
    </recommendedName>
</protein>
<evidence type="ECO:0000256" key="4">
    <source>
        <dbReference type="SAM" id="Coils"/>
    </source>
</evidence>
<dbReference type="PANTHER" id="PTHR32114:SF2">
    <property type="entry name" value="ABC TRANSPORTER ABCH.3"/>
    <property type="match status" value="1"/>
</dbReference>
<proteinExistence type="inferred from homology"/>
<organism evidence="7 8">
    <name type="scientific">Microbacterium aquimaris</name>
    <dbReference type="NCBI Taxonomy" id="459816"/>
    <lineage>
        <taxon>Bacteria</taxon>
        <taxon>Bacillati</taxon>
        <taxon>Actinomycetota</taxon>
        <taxon>Actinomycetes</taxon>
        <taxon>Micrococcales</taxon>
        <taxon>Microbacteriaceae</taxon>
        <taxon>Microbacterium</taxon>
    </lineage>
</organism>
<keyword evidence="4" id="KW-0175">Coiled coil</keyword>
<comment type="caution">
    <text evidence="7">The sequence shown here is derived from an EMBL/GenBank/DDBJ whole genome shotgun (WGS) entry which is preliminary data.</text>
</comment>
<evidence type="ECO:0000313" key="7">
    <source>
        <dbReference type="EMBL" id="MDZ8160203.1"/>
    </source>
</evidence>
<dbReference type="Pfam" id="PF13476">
    <property type="entry name" value="AAA_23"/>
    <property type="match status" value="1"/>
</dbReference>
<name>A0ABU5N2A0_9MICO</name>
<keyword evidence="8" id="KW-1185">Reference proteome</keyword>
<feature type="domain" description="Rad50/SbcC-type AAA" evidence="6">
    <location>
        <begin position="5"/>
        <end position="186"/>
    </location>
</feature>
<comment type="subunit">
    <text evidence="2">Heterodimer of SbcC and SbcD.</text>
</comment>
<sequence length="633" mass="68866">MRLHRLELEGFGPFRDRQVVDFDAYERDGIFLITGRTGAGKSSVLDGVCFALYGSAPRYEGTEKRLRSDHCAPEDPTTVSVEFTVGDRRWKVTRSPEYRRRKRRGDGFTTLAPDAHLDEFVDGEWIGRQRGPRNVALELDEIVGLSQQQFLQVILLAQNRFAEFLLAKNDERQRLLRTLFGTKTYEGYQDALEQRRKDGERSLSTALESAGVLLDEAERVAGDSWRDDDGDAGEAATADPAARSERAARAQARLDYRADALSRERDAADAAHRAAEAAHAARRELRERHEARARSRQALAQLDARAEEIARSRRRRDRASAAEALRAPLDAVDVARNRAESAAVAWRRAEDEWGRLGESASTDADLAAVIEQCTGEIAVAERALDDETTLADLEQRLGAVRDRVGEIDGLLVGIDAGRADLPVRLAQLDADLSAATEAAGARDALAERRAALAVRVDAASTLDRLEAALRDAEAEHVDALARLEAAAGTVRTLLRRRLDGHAGELASSLVPGEPCAVCGSREHPAPAAVPDDPVGDDDIAEAEQRQTVASDEERRAAAAASDARAAVAEVRGVVGDATITSLTDDLARADVDLRRALLDADAQAASERDLLAADVAAQRQELALLEQTLAQTR</sequence>
<dbReference type="InterPro" id="IPR038729">
    <property type="entry name" value="Rad50/SbcC_AAA"/>
</dbReference>
<dbReference type="EMBL" id="JAWJYN010000001">
    <property type="protein sequence ID" value="MDZ8160203.1"/>
    <property type="molecule type" value="Genomic_DNA"/>
</dbReference>
<feature type="non-terminal residue" evidence="7">
    <location>
        <position position="633"/>
    </location>
</feature>
<accession>A0ABU5N2A0</accession>
<dbReference type="Gene3D" id="3.40.50.300">
    <property type="entry name" value="P-loop containing nucleotide triphosphate hydrolases"/>
    <property type="match status" value="1"/>
</dbReference>
<dbReference type="RefSeq" id="WP_322597471.1">
    <property type="nucleotide sequence ID" value="NZ_JAWJYN010000001.1"/>
</dbReference>
<evidence type="ECO:0000256" key="3">
    <source>
        <dbReference type="ARBA" id="ARBA00013368"/>
    </source>
</evidence>
<dbReference type="InterPro" id="IPR027417">
    <property type="entry name" value="P-loop_NTPase"/>
</dbReference>
<evidence type="ECO:0000256" key="1">
    <source>
        <dbReference type="ARBA" id="ARBA00006930"/>
    </source>
</evidence>
<comment type="similarity">
    <text evidence="1">Belongs to the SMC family. SbcC subfamily.</text>
</comment>
<gene>
    <name evidence="7" type="ORF">R2Q92_00005</name>
</gene>
<evidence type="ECO:0000256" key="5">
    <source>
        <dbReference type="SAM" id="MobiDB-lite"/>
    </source>
</evidence>
<evidence type="ECO:0000256" key="2">
    <source>
        <dbReference type="ARBA" id="ARBA00011322"/>
    </source>
</evidence>
<evidence type="ECO:0000259" key="6">
    <source>
        <dbReference type="Pfam" id="PF13476"/>
    </source>
</evidence>
<feature type="region of interest" description="Disordered" evidence="5">
    <location>
        <begin position="223"/>
        <end position="246"/>
    </location>
</feature>
<dbReference type="Proteomes" id="UP001291912">
    <property type="component" value="Unassembled WGS sequence"/>
</dbReference>